<dbReference type="CDD" id="cd08267">
    <property type="entry name" value="MDR1"/>
    <property type="match status" value="1"/>
</dbReference>
<name>E3JDH2_PSEI1</name>
<dbReference type="Pfam" id="PF13602">
    <property type="entry name" value="ADH_zinc_N_2"/>
    <property type="match status" value="1"/>
</dbReference>
<gene>
    <name evidence="2" type="ordered locus">FraEuI1c_5621</name>
</gene>
<dbReference type="InterPro" id="IPR036291">
    <property type="entry name" value="NAD(P)-bd_dom_sf"/>
</dbReference>
<dbReference type="InterPro" id="IPR050700">
    <property type="entry name" value="YIM1/Zinc_Alcohol_DH_Fams"/>
</dbReference>
<sequence>MKAIVQDRFGPPDVLRLADVDVPRVGAGDVLVRVRAAGLNPYDWHMLRGDPYVARLMGGVGVRRPTSRVAGLDAAGTVEAVGADVDGVAVGDDVLAFCPGALAEYALVGPPGAWAPKPANLTFEQAAAVPLAALTALRAVRDAAGLRAGQRLLVNGAAGGIGTFAVQLAAGLGVEVTGVCGSRNVELVRSLGAAHVVDYQAQDVLGSPERYDAILDNVGNLPARRLRRLLAPGGILLLNGGGSPGKVFGAVGRFAGGAALGLVVRQRIRPLVAKPNGVDLRTLAGLLEAGLLAPVLDRAWALPEAADALRQVEAGHVRGKVVVTVG</sequence>
<dbReference type="OrthoDB" id="3727682at2"/>
<dbReference type="STRING" id="298654.FraEuI1c_5621"/>
<dbReference type="SMART" id="SM00829">
    <property type="entry name" value="PKS_ER"/>
    <property type="match status" value="1"/>
</dbReference>
<dbReference type="HOGENOM" id="CLU_026673_3_3_11"/>
<dbReference type="PANTHER" id="PTHR11695:SF294">
    <property type="entry name" value="RETICULON-4-INTERACTING PROTEIN 1, MITOCHONDRIAL"/>
    <property type="match status" value="1"/>
</dbReference>
<dbReference type="Gene3D" id="3.40.50.720">
    <property type="entry name" value="NAD(P)-binding Rossmann-like Domain"/>
    <property type="match status" value="1"/>
</dbReference>
<protein>
    <submittedName>
        <fullName evidence="2">Alcohol dehydrogenase zinc-binding domain protein</fullName>
    </submittedName>
</protein>
<dbReference type="RefSeq" id="WP_013426723.1">
    <property type="nucleotide sequence ID" value="NC_014666.1"/>
</dbReference>
<evidence type="ECO:0000313" key="3">
    <source>
        <dbReference type="Proteomes" id="UP000002484"/>
    </source>
</evidence>
<dbReference type="Gene3D" id="3.90.180.10">
    <property type="entry name" value="Medium-chain alcohol dehydrogenases, catalytic domain"/>
    <property type="match status" value="1"/>
</dbReference>
<dbReference type="Proteomes" id="UP000002484">
    <property type="component" value="Chromosome"/>
</dbReference>
<evidence type="ECO:0000313" key="2">
    <source>
        <dbReference type="EMBL" id="ADP83605.1"/>
    </source>
</evidence>
<dbReference type="AlphaFoldDB" id="E3JDH2"/>
<dbReference type="InterPro" id="IPR011032">
    <property type="entry name" value="GroES-like_sf"/>
</dbReference>
<organism evidence="2 3">
    <name type="scientific">Pseudofrankia inefficax (strain DSM 45817 / CECT 9037 / DDB 130130 / EuI1c)</name>
    <name type="common">Frankia inefficax</name>
    <dbReference type="NCBI Taxonomy" id="298654"/>
    <lineage>
        <taxon>Bacteria</taxon>
        <taxon>Bacillati</taxon>
        <taxon>Actinomycetota</taxon>
        <taxon>Actinomycetes</taxon>
        <taxon>Frankiales</taxon>
        <taxon>Frankiaceae</taxon>
        <taxon>Pseudofrankia</taxon>
    </lineage>
</organism>
<dbReference type="KEGG" id="fri:FraEuI1c_5621"/>
<dbReference type="InParanoid" id="E3JDH2"/>
<feature type="domain" description="Enoyl reductase (ER)" evidence="1">
    <location>
        <begin position="10"/>
        <end position="323"/>
    </location>
</feature>
<dbReference type="GO" id="GO:0016491">
    <property type="term" value="F:oxidoreductase activity"/>
    <property type="evidence" value="ECO:0007669"/>
    <property type="project" value="InterPro"/>
</dbReference>
<dbReference type="SUPFAM" id="SSF51735">
    <property type="entry name" value="NAD(P)-binding Rossmann-fold domains"/>
    <property type="match status" value="1"/>
</dbReference>
<dbReference type="Pfam" id="PF08240">
    <property type="entry name" value="ADH_N"/>
    <property type="match status" value="1"/>
</dbReference>
<dbReference type="SUPFAM" id="SSF50129">
    <property type="entry name" value="GroES-like"/>
    <property type="match status" value="1"/>
</dbReference>
<dbReference type="PANTHER" id="PTHR11695">
    <property type="entry name" value="ALCOHOL DEHYDROGENASE RELATED"/>
    <property type="match status" value="1"/>
</dbReference>
<accession>E3JDH2</accession>
<dbReference type="InterPro" id="IPR020843">
    <property type="entry name" value="ER"/>
</dbReference>
<reference evidence="2 3" key="1">
    <citation type="submission" date="2010-10" db="EMBL/GenBank/DDBJ databases">
        <title>Complete sequence of Frankia sp. EuI1c.</title>
        <authorList>
            <consortium name="US DOE Joint Genome Institute"/>
            <person name="Lucas S."/>
            <person name="Copeland A."/>
            <person name="Lapidus A."/>
            <person name="Cheng J.-F."/>
            <person name="Bruce D."/>
            <person name="Goodwin L."/>
            <person name="Pitluck S."/>
            <person name="Chertkov O."/>
            <person name="Detter J.C."/>
            <person name="Han C."/>
            <person name="Tapia R."/>
            <person name="Land M."/>
            <person name="Hauser L."/>
            <person name="Jeffries C."/>
            <person name="Kyrpides N."/>
            <person name="Ivanova N."/>
            <person name="Mikhailova N."/>
            <person name="Beauchemin N."/>
            <person name="Sen A."/>
            <person name="Sur S.A."/>
            <person name="Gtari M."/>
            <person name="Wall L."/>
            <person name="Tisa L."/>
            <person name="Woyke T."/>
        </authorList>
    </citation>
    <scope>NUCLEOTIDE SEQUENCE [LARGE SCALE GENOMIC DNA]</scope>
    <source>
        <strain evidence="3">DSM 45817 / CECT 9037 / EuI1c</strain>
    </source>
</reference>
<dbReference type="eggNOG" id="COG0604">
    <property type="taxonomic scope" value="Bacteria"/>
</dbReference>
<keyword evidence="3" id="KW-1185">Reference proteome</keyword>
<evidence type="ECO:0000259" key="1">
    <source>
        <dbReference type="SMART" id="SM00829"/>
    </source>
</evidence>
<proteinExistence type="predicted"/>
<dbReference type="InterPro" id="IPR013154">
    <property type="entry name" value="ADH-like_N"/>
</dbReference>
<dbReference type="EMBL" id="CP002299">
    <property type="protein sequence ID" value="ADP83605.1"/>
    <property type="molecule type" value="Genomic_DNA"/>
</dbReference>